<comment type="caution">
    <text evidence="5">The sequence shown here is derived from an EMBL/GenBank/DDBJ whole genome shotgun (WGS) entry which is preliminary data.</text>
</comment>
<feature type="domain" description="Glycosyl transferase family 1" evidence="3">
    <location>
        <begin position="193"/>
        <end position="348"/>
    </location>
</feature>
<evidence type="ECO:0000256" key="2">
    <source>
        <dbReference type="SAM" id="MobiDB-lite"/>
    </source>
</evidence>
<feature type="region of interest" description="Disordered" evidence="2">
    <location>
        <begin position="397"/>
        <end position="430"/>
    </location>
</feature>
<dbReference type="CDD" id="cd03809">
    <property type="entry name" value="GT4_MtfB-like"/>
    <property type="match status" value="1"/>
</dbReference>
<evidence type="ECO:0000259" key="3">
    <source>
        <dbReference type="Pfam" id="PF00534"/>
    </source>
</evidence>
<dbReference type="PANTHER" id="PTHR46401:SF2">
    <property type="entry name" value="GLYCOSYLTRANSFERASE WBBK-RELATED"/>
    <property type="match status" value="1"/>
</dbReference>
<evidence type="ECO:0000256" key="1">
    <source>
        <dbReference type="ARBA" id="ARBA00022679"/>
    </source>
</evidence>
<dbReference type="PANTHER" id="PTHR46401">
    <property type="entry name" value="GLYCOSYLTRANSFERASE WBBK-RELATED"/>
    <property type="match status" value="1"/>
</dbReference>
<dbReference type="EMBL" id="MEWR01000008">
    <property type="protein sequence ID" value="OGC82306.1"/>
    <property type="molecule type" value="Genomic_DNA"/>
</dbReference>
<evidence type="ECO:0000313" key="6">
    <source>
        <dbReference type="Proteomes" id="UP000177614"/>
    </source>
</evidence>
<dbReference type="GO" id="GO:0009103">
    <property type="term" value="P:lipopolysaccharide biosynthetic process"/>
    <property type="evidence" value="ECO:0007669"/>
    <property type="project" value="TreeGrafter"/>
</dbReference>
<dbReference type="Pfam" id="PF00534">
    <property type="entry name" value="Glycos_transf_1"/>
    <property type="match status" value="1"/>
</dbReference>
<sequence>MRIGIDARLYSPRFGGVGRYVQELIDHLAHIDQENEYILFFNEEDYSQYLAPNARFSKRRITAKRGTLQEQTLFVKDLNREQLDLMHFTNFDVPVLYKKPCIVTIHDLSLIKYPSGSQGFLQKMQQNMMLNNIMANARRLITVSQVIKEEAIKLVGAPVDRIRIINKAVSDQFQTESVDKKLLESLKIRLGIEKPYVLTVSFWHKQSNLINLIKAYNLFRNRYNTDNQLVIVGKPNQEEDAVRQVITELGLGNHVILTGFVDDRDLPLIYKGAHMYIHPALDEGFGMTVLEAMASNVPVACANAGALAEICGADNAIFFEPQDTTNIAEAFHHVFDDEHVSSALKKKGLEQVKKYSWKDTAEKTLALYKEVAQELPAQNGGAVQGVAGIAGSMTKSMTDTAGRMTKSVTETAGRLQDQGKETLGKVTKRE</sequence>
<accession>A0A1F4XKY1</accession>
<evidence type="ECO:0008006" key="7">
    <source>
        <dbReference type="Google" id="ProtNLM"/>
    </source>
</evidence>
<protein>
    <recommendedName>
        <fullName evidence="7">Glycosyl transferase family 1 domain-containing protein</fullName>
    </recommendedName>
</protein>
<dbReference type="InterPro" id="IPR028098">
    <property type="entry name" value="Glyco_trans_4-like_N"/>
</dbReference>
<name>A0A1F4XKY1_9BACT</name>
<evidence type="ECO:0000313" key="5">
    <source>
        <dbReference type="EMBL" id="OGC82306.1"/>
    </source>
</evidence>
<feature type="domain" description="Glycosyltransferase subfamily 4-like N-terminal" evidence="4">
    <location>
        <begin position="14"/>
        <end position="170"/>
    </location>
</feature>
<gene>
    <name evidence="5" type="ORF">A2V81_02100</name>
</gene>
<reference evidence="5 6" key="1">
    <citation type="journal article" date="2016" name="Nat. Commun.">
        <title>Thousands of microbial genomes shed light on interconnected biogeochemical processes in an aquifer system.</title>
        <authorList>
            <person name="Anantharaman K."/>
            <person name="Brown C.T."/>
            <person name="Hug L.A."/>
            <person name="Sharon I."/>
            <person name="Castelle C.J."/>
            <person name="Probst A.J."/>
            <person name="Thomas B.C."/>
            <person name="Singh A."/>
            <person name="Wilkins M.J."/>
            <person name="Karaoz U."/>
            <person name="Brodie E.L."/>
            <person name="Williams K.H."/>
            <person name="Hubbard S.S."/>
            <person name="Banfield J.F."/>
        </authorList>
    </citation>
    <scope>NUCLEOTIDE SEQUENCE [LARGE SCALE GENOMIC DNA]</scope>
</reference>
<dbReference type="Proteomes" id="UP000177614">
    <property type="component" value="Unassembled WGS sequence"/>
</dbReference>
<proteinExistence type="predicted"/>
<keyword evidence="1" id="KW-0808">Transferase</keyword>
<dbReference type="SUPFAM" id="SSF53756">
    <property type="entry name" value="UDP-Glycosyltransferase/glycogen phosphorylase"/>
    <property type="match status" value="1"/>
</dbReference>
<dbReference type="GO" id="GO:0016757">
    <property type="term" value="F:glycosyltransferase activity"/>
    <property type="evidence" value="ECO:0007669"/>
    <property type="project" value="InterPro"/>
</dbReference>
<dbReference type="Pfam" id="PF13439">
    <property type="entry name" value="Glyco_transf_4"/>
    <property type="match status" value="1"/>
</dbReference>
<evidence type="ECO:0000259" key="4">
    <source>
        <dbReference type="Pfam" id="PF13439"/>
    </source>
</evidence>
<dbReference type="InterPro" id="IPR001296">
    <property type="entry name" value="Glyco_trans_1"/>
</dbReference>
<dbReference type="AlphaFoldDB" id="A0A1F4XKY1"/>
<feature type="compositionally biased region" description="Basic and acidic residues" evidence="2">
    <location>
        <begin position="417"/>
        <end position="430"/>
    </location>
</feature>
<organism evidence="5 6">
    <name type="scientific">Candidatus Abawacabacteria bacterium RBG_16_42_10</name>
    <dbReference type="NCBI Taxonomy" id="1817814"/>
    <lineage>
        <taxon>Bacteria</taxon>
        <taxon>Candidatus Abawacaibacteriota</taxon>
    </lineage>
</organism>
<dbReference type="STRING" id="1817814.A2V81_02100"/>
<dbReference type="Gene3D" id="3.40.50.2000">
    <property type="entry name" value="Glycogen Phosphorylase B"/>
    <property type="match status" value="2"/>
</dbReference>